<keyword evidence="3" id="KW-1133">Transmembrane helix</keyword>
<evidence type="ECO:0000259" key="7">
    <source>
        <dbReference type="Pfam" id="PF01694"/>
    </source>
</evidence>
<evidence type="ECO:0000256" key="2">
    <source>
        <dbReference type="ARBA" id="ARBA00022692"/>
    </source>
</evidence>
<dbReference type="InterPro" id="IPR035952">
    <property type="entry name" value="Rhomboid-like_sf"/>
</dbReference>
<dbReference type="Pfam" id="PF01694">
    <property type="entry name" value="Rhomboid"/>
    <property type="match status" value="1"/>
</dbReference>
<proteinExistence type="predicted"/>
<feature type="compositionally biased region" description="Low complexity" evidence="5">
    <location>
        <begin position="125"/>
        <end position="140"/>
    </location>
</feature>
<dbReference type="GO" id="GO:0016020">
    <property type="term" value="C:membrane"/>
    <property type="evidence" value="ECO:0007669"/>
    <property type="project" value="UniProtKB-SubCell"/>
</dbReference>
<dbReference type="SUPFAM" id="SSF144091">
    <property type="entry name" value="Rhomboid-like"/>
    <property type="match status" value="1"/>
</dbReference>
<reference evidence="8" key="1">
    <citation type="submission" date="2023-06" db="EMBL/GenBank/DDBJ databases">
        <title>Survivors Of The Sea: Transcriptome response of Skeletonema marinoi to long-term dormancy.</title>
        <authorList>
            <person name="Pinder M.I.M."/>
            <person name="Kourtchenko O."/>
            <person name="Robertson E.K."/>
            <person name="Larsson T."/>
            <person name="Maumus F."/>
            <person name="Osuna-Cruz C.M."/>
            <person name="Vancaester E."/>
            <person name="Stenow R."/>
            <person name="Vandepoele K."/>
            <person name="Ploug H."/>
            <person name="Bruchert V."/>
            <person name="Godhe A."/>
            <person name="Topel M."/>
        </authorList>
    </citation>
    <scope>NUCLEOTIDE SEQUENCE</scope>
    <source>
        <strain evidence="8">R05AC</strain>
    </source>
</reference>
<protein>
    <submittedName>
        <fullName evidence="8">Rhomboid family protein</fullName>
    </submittedName>
</protein>
<evidence type="ECO:0000256" key="1">
    <source>
        <dbReference type="ARBA" id="ARBA00004141"/>
    </source>
</evidence>
<name>A0AAD8YFE0_9STRA</name>
<feature type="signal peptide" evidence="6">
    <location>
        <begin position="1"/>
        <end position="30"/>
    </location>
</feature>
<dbReference type="PANTHER" id="PTHR43731:SF26">
    <property type="entry name" value="RHOMBOID-LIKE PROTEIN 10, CHLOROPLASTIC"/>
    <property type="match status" value="1"/>
</dbReference>
<evidence type="ECO:0000313" key="9">
    <source>
        <dbReference type="Proteomes" id="UP001224775"/>
    </source>
</evidence>
<comment type="caution">
    <text evidence="8">The sequence shown here is derived from an EMBL/GenBank/DDBJ whole genome shotgun (WGS) entry which is preliminary data.</text>
</comment>
<sequence length="546" mass="61607">MKDPMKTTRPLLGAALLSLLTISSLQESSAVSISRVFSHKRSLRTSLQTCTIGSDTAANSSCEYLTELDFEDDDYDDDECDDGFGDDSIHWATSPSFRGGAAAATNRQLHLPGLHSGWRRKKKQTNNNNKSRQRRQQQQLDQLQSIKQQKLRQFRKSFRQKQRSFQNSLYNLNSKYNPFFPRPPYNLWQMDTEPQIGKTTLTGKLFMLNILIFGLQTWNPQLTSMGAKRSDLLLEGRQLYRLLTPVFLHGGIGHLMANSYSLKSMGLNVERAFGGQRFMATYLVSGIVGNVVSAIQSPNPAVGASGAIFGLVGAYYTFLSRNQDLFGYSGQMQKNSILETIGMNLLLGMTNPMIDNWGHIGGFIGGVGMAYLIGPKLYVAKVPLSEDGNFGVGKVLIDRPTVMFRMPDFLGDGMVWVNDNVKQMGRRIETSVRGLFNGGEEMYLFDRDVNYSKTLGDINDGGTIYRTIKDDNVKLEGSNVNVSPTDGLRQDVTELDPTVSKDEREREYEQQQRRRLLQRQAQIQRLRRRTPRAGRSLRPQYGHLYR</sequence>
<dbReference type="EMBL" id="JATAAI010000008">
    <property type="protein sequence ID" value="KAK1743945.1"/>
    <property type="molecule type" value="Genomic_DNA"/>
</dbReference>
<dbReference type="GO" id="GO:0004252">
    <property type="term" value="F:serine-type endopeptidase activity"/>
    <property type="evidence" value="ECO:0007669"/>
    <property type="project" value="InterPro"/>
</dbReference>
<evidence type="ECO:0000256" key="5">
    <source>
        <dbReference type="SAM" id="MobiDB-lite"/>
    </source>
</evidence>
<feature type="chain" id="PRO_5041990846" evidence="6">
    <location>
        <begin position="31"/>
        <end position="546"/>
    </location>
</feature>
<dbReference type="Proteomes" id="UP001224775">
    <property type="component" value="Unassembled WGS sequence"/>
</dbReference>
<accession>A0AAD8YFE0</accession>
<evidence type="ECO:0000256" key="6">
    <source>
        <dbReference type="SAM" id="SignalP"/>
    </source>
</evidence>
<evidence type="ECO:0000256" key="4">
    <source>
        <dbReference type="ARBA" id="ARBA00023136"/>
    </source>
</evidence>
<gene>
    <name evidence="8" type="ORF">QTG54_005542</name>
</gene>
<feature type="domain" description="Peptidase S54 rhomboid" evidence="7">
    <location>
        <begin position="237"/>
        <end position="374"/>
    </location>
</feature>
<dbReference type="InterPro" id="IPR022764">
    <property type="entry name" value="Peptidase_S54_rhomboid_dom"/>
</dbReference>
<keyword evidence="2" id="KW-0812">Transmembrane</keyword>
<feature type="region of interest" description="Disordered" evidence="5">
    <location>
        <begin position="113"/>
        <end position="140"/>
    </location>
</feature>
<keyword evidence="9" id="KW-1185">Reference proteome</keyword>
<feature type="region of interest" description="Disordered" evidence="5">
    <location>
        <begin position="523"/>
        <end position="546"/>
    </location>
</feature>
<keyword evidence="6" id="KW-0732">Signal</keyword>
<dbReference type="InterPro" id="IPR050925">
    <property type="entry name" value="Rhomboid_protease_S54"/>
</dbReference>
<dbReference type="PANTHER" id="PTHR43731">
    <property type="entry name" value="RHOMBOID PROTEASE"/>
    <property type="match status" value="1"/>
</dbReference>
<organism evidence="8 9">
    <name type="scientific">Skeletonema marinoi</name>
    <dbReference type="NCBI Taxonomy" id="267567"/>
    <lineage>
        <taxon>Eukaryota</taxon>
        <taxon>Sar</taxon>
        <taxon>Stramenopiles</taxon>
        <taxon>Ochrophyta</taxon>
        <taxon>Bacillariophyta</taxon>
        <taxon>Coscinodiscophyceae</taxon>
        <taxon>Thalassiosirophycidae</taxon>
        <taxon>Thalassiosirales</taxon>
        <taxon>Skeletonemataceae</taxon>
        <taxon>Skeletonema</taxon>
        <taxon>Skeletonema marinoi-dohrnii complex</taxon>
    </lineage>
</organism>
<keyword evidence="4" id="KW-0472">Membrane</keyword>
<comment type="subcellular location">
    <subcellularLocation>
        <location evidence="1">Membrane</location>
        <topology evidence="1">Multi-pass membrane protein</topology>
    </subcellularLocation>
</comment>
<dbReference type="Gene3D" id="1.20.1540.10">
    <property type="entry name" value="Rhomboid-like"/>
    <property type="match status" value="1"/>
</dbReference>
<evidence type="ECO:0000256" key="3">
    <source>
        <dbReference type="ARBA" id="ARBA00022989"/>
    </source>
</evidence>
<dbReference type="AlphaFoldDB" id="A0AAD8YFE0"/>
<evidence type="ECO:0000313" key="8">
    <source>
        <dbReference type="EMBL" id="KAK1743945.1"/>
    </source>
</evidence>